<dbReference type="PROSITE" id="PS50109">
    <property type="entry name" value="HIS_KIN"/>
    <property type="match status" value="1"/>
</dbReference>
<dbReference type="AlphaFoldDB" id="A0A3R5V565"/>
<evidence type="ECO:0000313" key="15">
    <source>
        <dbReference type="EMBL" id="QAA30496.1"/>
    </source>
</evidence>
<keyword evidence="12" id="KW-0902">Two-component regulatory system</keyword>
<accession>A0A3R5V565</accession>
<evidence type="ECO:0000256" key="12">
    <source>
        <dbReference type="ARBA" id="ARBA00023012"/>
    </source>
</evidence>
<dbReference type="InterPro" id="IPR003594">
    <property type="entry name" value="HATPase_dom"/>
</dbReference>
<evidence type="ECO:0000313" key="16">
    <source>
        <dbReference type="Proteomes" id="UP000286268"/>
    </source>
</evidence>
<evidence type="ECO:0000256" key="9">
    <source>
        <dbReference type="ARBA" id="ARBA00022777"/>
    </source>
</evidence>
<dbReference type="EC" id="2.7.13.3" evidence="3"/>
<dbReference type="OrthoDB" id="335833at2"/>
<dbReference type="InterPro" id="IPR005467">
    <property type="entry name" value="His_kinase_dom"/>
</dbReference>
<dbReference type="InterPro" id="IPR036097">
    <property type="entry name" value="HisK_dim/P_sf"/>
</dbReference>
<keyword evidence="7" id="KW-0812">Transmembrane</keyword>
<evidence type="ECO:0000256" key="6">
    <source>
        <dbReference type="ARBA" id="ARBA00022679"/>
    </source>
</evidence>
<evidence type="ECO:0000256" key="2">
    <source>
        <dbReference type="ARBA" id="ARBA00004236"/>
    </source>
</evidence>
<evidence type="ECO:0000259" key="14">
    <source>
        <dbReference type="PROSITE" id="PS50109"/>
    </source>
</evidence>
<dbReference type="Pfam" id="PF00512">
    <property type="entry name" value="HisKA"/>
    <property type="match status" value="1"/>
</dbReference>
<sequence>MMYIILLLIILGLMLIILLQNIKLKSITASIENVIRGSFYERVRVKGNNKAIKNLVINLNRLIDEFQKIDLLKKQYEEDRKKMISNISHDFRTPLTAILGYIEMLKTDKTLSEADREEYLEVISEKGEFLRNLIEEFFVLSKFDSGDIVLKPSIINITEVVRRCMLSFLKDLEGSSFELDLNIGEKEIFIEADEGSIYRVIHNLVSNAIRYGDAGKMLGVRLEEVKNQVELTIWDKGSGVAEEELPYIFKRLYTVDKSRNSKAKGSGLGLTIVKKIVEKHGGTIEVKSKPYEKTEFKIVLNKQLRNM</sequence>
<evidence type="ECO:0000256" key="1">
    <source>
        <dbReference type="ARBA" id="ARBA00000085"/>
    </source>
</evidence>
<dbReference type="Proteomes" id="UP000286268">
    <property type="component" value="Chromosome"/>
</dbReference>
<dbReference type="CDD" id="cd00082">
    <property type="entry name" value="HisKA"/>
    <property type="match status" value="1"/>
</dbReference>
<evidence type="ECO:0000256" key="8">
    <source>
        <dbReference type="ARBA" id="ARBA00022741"/>
    </source>
</evidence>
<dbReference type="SMART" id="SM00387">
    <property type="entry name" value="HATPase_c"/>
    <property type="match status" value="1"/>
</dbReference>
<dbReference type="FunFam" id="1.10.287.130:FF:000008">
    <property type="entry name" value="Two-component sensor histidine kinase"/>
    <property type="match status" value="1"/>
</dbReference>
<dbReference type="InterPro" id="IPR003661">
    <property type="entry name" value="HisK_dim/P_dom"/>
</dbReference>
<dbReference type="InterPro" id="IPR050351">
    <property type="entry name" value="BphY/WalK/GraS-like"/>
</dbReference>
<keyword evidence="4" id="KW-1003">Cell membrane</keyword>
<dbReference type="GO" id="GO:0016036">
    <property type="term" value="P:cellular response to phosphate starvation"/>
    <property type="evidence" value="ECO:0007669"/>
    <property type="project" value="TreeGrafter"/>
</dbReference>
<dbReference type="RefSeq" id="WP_128210948.1">
    <property type="nucleotide sequence ID" value="NZ_CP025746.1"/>
</dbReference>
<dbReference type="KEGG" id="cmah:C1I91_01775"/>
<keyword evidence="5" id="KW-0597">Phosphoprotein</keyword>
<reference evidence="15 16" key="1">
    <citation type="submission" date="2018-01" db="EMBL/GenBank/DDBJ databases">
        <title>Genome Sequencing and Assembly of Anaerobacter polyendosporus strain CT4.</title>
        <authorList>
            <person name="Tachaapaikoon C."/>
            <person name="Sutheeworapong S."/>
            <person name="Jenjaroenpun P."/>
            <person name="Wongsurawat T."/>
            <person name="Nookeaw I."/>
            <person name="Cheawchanlertfa P."/>
            <person name="Kosugi A."/>
            <person name="Cheevadhanarak S."/>
            <person name="Ratanakhanokchai K."/>
        </authorList>
    </citation>
    <scope>NUCLEOTIDE SEQUENCE [LARGE SCALE GENOMIC DNA]</scope>
    <source>
        <strain evidence="15 16">CT4</strain>
    </source>
</reference>
<dbReference type="GO" id="GO:0005886">
    <property type="term" value="C:plasma membrane"/>
    <property type="evidence" value="ECO:0007669"/>
    <property type="project" value="UniProtKB-SubCell"/>
</dbReference>
<dbReference type="PANTHER" id="PTHR45453">
    <property type="entry name" value="PHOSPHATE REGULON SENSOR PROTEIN PHOR"/>
    <property type="match status" value="1"/>
</dbReference>
<evidence type="ECO:0000256" key="11">
    <source>
        <dbReference type="ARBA" id="ARBA00022989"/>
    </source>
</evidence>
<comment type="catalytic activity">
    <reaction evidence="1">
        <text>ATP + protein L-histidine = ADP + protein N-phospho-L-histidine.</text>
        <dbReference type="EC" id="2.7.13.3"/>
    </reaction>
</comment>
<proteinExistence type="predicted"/>
<keyword evidence="11" id="KW-1133">Transmembrane helix</keyword>
<keyword evidence="13" id="KW-0472">Membrane</keyword>
<dbReference type="GO" id="GO:0004721">
    <property type="term" value="F:phosphoprotein phosphatase activity"/>
    <property type="evidence" value="ECO:0007669"/>
    <property type="project" value="TreeGrafter"/>
</dbReference>
<dbReference type="InterPro" id="IPR004358">
    <property type="entry name" value="Sig_transdc_His_kin-like_C"/>
</dbReference>
<feature type="domain" description="Histidine kinase" evidence="14">
    <location>
        <begin position="86"/>
        <end position="304"/>
    </location>
</feature>
<evidence type="ECO:0000256" key="4">
    <source>
        <dbReference type="ARBA" id="ARBA00022475"/>
    </source>
</evidence>
<protein>
    <recommendedName>
        <fullName evidence="3">histidine kinase</fullName>
        <ecNumber evidence="3">2.7.13.3</ecNumber>
    </recommendedName>
</protein>
<keyword evidence="6" id="KW-0808">Transferase</keyword>
<evidence type="ECO:0000256" key="13">
    <source>
        <dbReference type="ARBA" id="ARBA00023136"/>
    </source>
</evidence>
<gene>
    <name evidence="15" type="ORF">C1I91_01775</name>
</gene>
<keyword evidence="8" id="KW-0547">Nucleotide-binding</keyword>
<dbReference type="SUPFAM" id="SSF47384">
    <property type="entry name" value="Homodimeric domain of signal transducing histidine kinase"/>
    <property type="match status" value="1"/>
</dbReference>
<evidence type="ECO:0000256" key="5">
    <source>
        <dbReference type="ARBA" id="ARBA00022553"/>
    </source>
</evidence>
<dbReference type="Gene3D" id="3.30.565.10">
    <property type="entry name" value="Histidine kinase-like ATPase, C-terminal domain"/>
    <property type="match status" value="1"/>
</dbReference>
<evidence type="ECO:0000256" key="3">
    <source>
        <dbReference type="ARBA" id="ARBA00012438"/>
    </source>
</evidence>
<comment type="subcellular location">
    <subcellularLocation>
        <location evidence="2">Cell membrane</location>
    </subcellularLocation>
</comment>
<name>A0A3R5V565_9CLOT</name>
<dbReference type="Pfam" id="PF02518">
    <property type="entry name" value="HATPase_c"/>
    <property type="match status" value="1"/>
</dbReference>
<dbReference type="SUPFAM" id="SSF55874">
    <property type="entry name" value="ATPase domain of HSP90 chaperone/DNA topoisomerase II/histidine kinase"/>
    <property type="match status" value="1"/>
</dbReference>
<keyword evidence="10" id="KW-0067">ATP-binding</keyword>
<keyword evidence="9 15" id="KW-0418">Kinase</keyword>
<dbReference type="GO" id="GO:0000155">
    <property type="term" value="F:phosphorelay sensor kinase activity"/>
    <property type="evidence" value="ECO:0007669"/>
    <property type="project" value="InterPro"/>
</dbReference>
<evidence type="ECO:0000256" key="7">
    <source>
        <dbReference type="ARBA" id="ARBA00022692"/>
    </source>
</evidence>
<evidence type="ECO:0000256" key="10">
    <source>
        <dbReference type="ARBA" id="ARBA00022840"/>
    </source>
</evidence>
<dbReference type="PRINTS" id="PR00344">
    <property type="entry name" value="BCTRLSENSOR"/>
</dbReference>
<dbReference type="GO" id="GO:0005524">
    <property type="term" value="F:ATP binding"/>
    <property type="evidence" value="ECO:0007669"/>
    <property type="project" value="UniProtKB-KW"/>
</dbReference>
<dbReference type="PANTHER" id="PTHR45453:SF1">
    <property type="entry name" value="PHOSPHATE REGULON SENSOR PROTEIN PHOR"/>
    <property type="match status" value="1"/>
</dbReference>
<dbReference type="InterPro" id="IPR036890">
    <property type="entry name" value="HATPase_C_sf"/>
</dbReference>
<keyword evidence="16" id="KW-1185">Reference proteome</keyword>
<dbReference type="EMBL" id="CP025746">
    <property type="protein sequence ID" value="QAA30496.1"/>
    <property type="molecule type" value="Genomic_DNA"/>
</dbReference>
<dbReference type="Gene3D" id="1.10.287.130">
    <property type="match status" value="1"/>
</dbReference>
<organism evidence="15 16">
    <name type="scientific">Clostridium manihotivorum</name>
    <dbReference type="NCBI Taxonomy" id="2320868"/>
    <lineage>
        <taxon>Bacteria</taxon>
        <taxon>Bacillati</taxon>
        <taxon>Bacillota</taxon>
        <taxon>Clostridia</taxon>
        <taxon>Eubacteriales</taxon>
        <taxon>Clostridiaceae</taxon>
        <taxon>Clostridium</taxon>
    </lineage>
</organism>
<dbReference type="SMART" id="SM00388">
    <property type="entry name" value="HisKA"/>
    <property type="match status" value="1"/>
</dbReference>
<dbReference type="FunFam" id="3.30.565.10:FF:000013">
    <property type="entry name" value="Two-component sensor histidine kinase"/>
    <property type="match status" value="1"/>
</dbReference>